<feature type="domain" description="IstB-like ATP-binding" evidence="1">
    <location>
        <begin position="3"/>
        <end position="106"/>
    </location>
</feature>
<evidence type="ECO:0000259" key="1">
    <source>
        <dbReference type="Pfam" id="PF01695"/>
    </source>
</evidence>
<dbReference type="AlphaFoldDB" id="A0A523RRQ9"/>
<dbReference type="EMBL" id="SOKJ01000355">
    <property type="protein sequence ID" value="TET08447.1"/>
    <property type="molecule type" value="Genomic_DNA"/>
</dbReference>
<proteinExistence type="predicted"/>
<comment type="caution">
    <text evidence="2">The sequence shown here is derived from an EMBL/GenBank/DDBJ whole genome shotgun (WGS) entry which is preliminary data.</text>
</comment>
<evidence type="ECO:0000313" key="2">
    <source>
        <dbReference type="EMBL" id="TET08447.1"/>
    </source>
</evidence>
<dbReference type="Pfam" id="PF01695">
    <property type="entry name" value="IstB_IS21"/>
    <property type="match status" value="1"/>
</dbReference>
<dbReference type="InterPro" id="IPR002611">
    <property type="entry name" value="IstB_ATP-bd"/>
</dbReference>
<organism evidence="2 3">
    <name type="scientific">Aerophobetes bacterium</name>
    <dbReference type="NCBI Taxonomy" id="2030807"/>
    <lineage>
        <taxon>Bacteria</taxon>
        <taxon>Candidatus Aerophobota</taxon>
    </lineage>
</organism>
<name>A0A523RRQ9_UNCAE</name>
<accession>A0A523RRQ9</accession>
<dbReference type="InterPro" id="IPR027417">
    <property type="entry name" value="P-loop_NTPase"/>
</dbReference>
<dbReference type="Gene3D" id="3.40.50.300">
    <property type="entry name" value="P-loop containing nucleotide triphosphate hydrolases"/>
    <property type="match status" value="1"/>
</dbReference>
<dbReference type="SUPFAM" id="SSF52540">
    <property type="entry name" value="P-loop containing nucleoside triphosphate hydrolases"/>
    <property type="match status" value="1"/>
</dbReference>
<gene>
    <name evidence="2" type="ORF">E3J84_06215</name>
</gene>
<sequence>MVFQKMKEAKEKFSLISLEKKLSRTHLVVVDELGFVPFDRVGAQLLFEFFSSRYEQGSLIITSNLAFANWTEVFHDQRLTGALLDRVTHHAHIIQIEGESYRLRQSLGRQA</sequence>
<reference evidence="2 3" key="1">
    <citation type="submission" date="2019-03" db="EMBL/GenBank/DDBJ databases">
        <title>Metabolic potential of uncultured bacteria and archaea associated with petroleum seepage in deep-sea sediments.</title>
        <authorList>
            <person name="Dong X."/>
            <person name="Hubert C."/>
        </authorList>
    </citation>
    <scope>NUCLEOTIDE SEQUENCE [LARGE SCALE GENOMIC DNA]</scope>
    <source>
        <strain evidence="2">E44_bin7</strain>
    </source>
</reference>
<evidence type="ECO:0000313" key="3">
    <source>
        <dbReference type="Proteomes" id="UP000316360"/>
    </source>
</evidence>
<dbReference type="Proteomes" id="UP000316360">
    <property type="component" value="Unassembled WGS sequence"/>
</dbReference>
<protein>
    <recommendedName>
        <fullName evidence="1">IstB-like ATP-binding domain-containing protein</fullName>
    </recommendedName>
</protein>
<dbReference type="GO" id="GO:0005524">
    <property type="term" value="F:ATP binding"/>
    <property type="evidence" value="ECO:0007669"/>
    <property type="project" value="InterPro"/>
</dbReference>